<accession>A0A396RS99</accession>
<keyword evidence="2" id="KW-1185">Reference proteome</keyword>
<sequence>MNGKTKVGIGAAFALVAMTGLTGVDAKKGARSGQDYYAAQFHAPSLNGKVRYLLVNPFGETDGLLLHSGLVVKFPAHMSDQLVDHVRRGESVTVQGRVSHSGQEVKAWSIHNLASGRRLIAEAKPWGDLKPPKHIRYLALTPMIVRGTVAHVLVGKRGEVKTVILDEGVTARLPKHLARPFAAIQPGMTLSLSGRGSTTRVGKGIEVERVTYIEQ</sequence>
<reference evidence="1 2" key="1">
    <citation type="submission" date="2018-08" db="EMBL/GenBank/DDBJ databases">
        <title>The multiple taxonomic identification of Sphingomonas gilva.</title>
        <authorList>
            <person name="Zhu D."/>
            <person name="Zheng S."/>
        </authorList>
    </citation>
    <scope>NUCLEOTIDE SEQUENCE [LARGE SCALE GENOMIC DNA]</scope>
    <source>
        <strain evidence="1 2">ZDH117</strain>
    </source>
</reference>
<protein>
    <recommendedName>
        <fullName evidence="3">DUF5666 domain-containing protein</fullName>
    </recommendedName>
</protein>
<dbReference type="Proteomes" id="UP000266693">
    <property type="component" value="Unassembled WGS sequence"/>
</dbReference>
<dbReference type="AlphaFoldDB" id="A0A396RS99"/>
<evidence type="ECO:0000313" key="1">
    <source>
        <dbReference type="EMBL" id="RHW18202.1"/>
    </source>
</evidence>
<dbReference type="RefSeq" id="WP_118863392.1">
    <property type="nucleotide sequence ID" value="NZ_QWLV01000002.1"/>
</dbReference>
<gene>
    <name evidence="1" type="ORF">D1610_06900</name>
</gene>
<evidence type="ECO:0000313" key="2">
    <source>
        <dbReference type="Proteomes" id="UP000266693"/>
    </source>
</evidence>
<organism evidence="1 2">
    <name type="scientific">Sphingomonas gilva</name>
    <dbReference type="NCBI Taxonomy" id="2305907"/>
    <lineage>
        <taxon>Bacteria</taxon>
        <taxon>Pseudomonadati</taxon>
        <taxon>Pseudomonadota</taxon>
        <taxon>Alphaproteobacteria</taxon>
        <taxon>Sphingomonadales</taxon>
        <taxon>Sphingomonadaceae</taxon>
        <taxon>Sphingomonas</taxon>
    </lineage>
</organism>
<comment type="caution">
    <text evidence="1">The sequence shown here is derived from an EMBL/GenBank/DDBJ whole genome shotgun (WGS) entry which is preliminary data.</text>
</comment>
<evidence type="ECO:0008006" key="3">
    <source>
        <dbReference type="Google" id="ProtNLM"/>
    </source>
</evidence>
<proteinExistence type="predicted"/>
<name>A0A396RS99_9SPHN</name>
<dbReference type="OrthoDB" id="481082at2"/>
<dbReference type="EMBL" id="QWLV01000002">
    <property type="protein sequence ID" value="RHW18202.1"/>
    <property type="molecule type" value="Genomic_DNA"/>
</dbReference>